<organism evidence="1 2">
    <name type="scientific">Photobacterium marinum</name>
    <dbReference type="NCBI Taxonomy" id="1056511"/>
    <lineage>
        <taxon>Bacteria</taxon>
        <taxon>Pseudomonadati</taxon>
        <taxon>Pseudomonadota</taxon>
        <taxon>Gammaproteobacteria</taxon>
        <taxon>Vibrionales</taxon>
        <taxon>Vibrionaceae</taxon>
        <taxon>Photobacterium</taxon>
    </lineage>
</organism>
<dbReference type="RefSeq" id="WP_007462682.1">
    <property type="nucleotide sequence ID" value="NZ_AMZO01000003.1"/>
</dbReference>
<evidence type="ECO:0000313" key="2">
    <source>
        <dbReference type="Proteomes" id="UP000011134"/>
    </source>
</evidence>
<keyword evidence="2" id="KW-1185">Reference proteome</keyword>
<dbReference type="OrthoDB" id="5812680at2"/>
<gene>
    <name evidence="1" type="ORF">C942_02743</name>
</gene>
<name>L8JIE3_9GAMM</name>
<evidence type="ECO:0000313" key="1">
    <source>
        <dbReference type="EMBL" id="ELR67234.1"/>
    </source>
</evidence>
<protein>
    <submittedName>
        <fullName evidence="1">Uncharacterized protein</fullName>
    </submittedName>
</protein>
<reference evidence="1 2" key="1">
    <citation type="submission" date="2012-12" db="EMBL/GenBank/DDBJ databases">
        <title>Genome Assembly of Photobacterium sp. AK15.</title>
        <authorList>
            <person name="Khatri I."/>
            <person name="Vaidya B."/>
            <person name="Srinivas T.N.R."/>
            <person name="Subramanian S."/>
            <person name="Pinnaka A."/>
        </authorList>
    </citation>
    <scope>NUCLEOTIDE SEQUENCE [LARGE SCALE GENOMIC DNA]</scope>
    <source>
        <strain evidence="1 2">AK15</strain>
    </source>
</reference>
<dbReference type="AlphaFoldDB" id="L8JIE3"/>
<dbReference type="EMBL" id="AMZO01000003">
    <property type="protein sequence ID" value="ELR67234.1"/>
    <property type="molecule type" value="Genomic_DNA"/>
</dbReference>
<dbReference type="PATRIC" id="fig|1056511.3.peg.805"/>
<comment type="caution">
    <text evidence="1">The sequence shown here is derived from an EMBL/GenBank/DDBJ whole genome shotgun (WGS) entry which is preliminary data.</text>
</comment>
<dbReference type="Proteomes" id="UP000011134">
    <property type="component" value="Unassembled WGS sequence"/>
</dbReference>
<accession>L8JIE3</accession>
<sequence>MLLKPSDSKQTLSLKHVLHFSQVIPPRQVSRLLDDAGLGELNWQNYSARQQSWLNQGLLESCRLMEDLPQLDARLPESSPDAHQAPGDDLPYFWSLLPWVVLEDVLTLWCAWYHLGAISLIINRADLDAFQNLLGDDYEWLMAHGRLHPANPNPVIHASSRSFRSLFQKKLGEKLGRKHRTSEMTDNSHSPILNAAHWPQQKARTISSLLHSVTHSWPHFWKEMMFLKCAVKADTASSGKGRQIAFSAAVPNGSEMQLVQGVTVSPSLMFCLERKYPEWFEWLKQSLQ</sequence>
<proteinExistence type="predicted"/>